<keyword evidence="5" id="KW-0658">Purine biosynthesis</keyword>
<dbReference type="Proteomes" id="UP000035648">
    <property type="component" value="Chromosome"/>
</dbReference>
<keyword evidence="3" id="KW-0436">Ligase</keyword>
<dbReference type="STRING" id="1618337.UT28_C0001G0672"/>
<dbReference type="Pfam" id="PF01259">
    <property type="entry name" value="SAICAR_synt"/>
    <property type="match status" value="2"/>
</dbReference>
<keyword evidence="6" id="KW-0067">ATP-binding</keyword>
<evidence type="ECO:0000256" key="2">
    <source>
        <dbReference type="ARBA" id="ARBA00012217"/>
    </source>
</evidence>
<dbReference type="Gene3D" id="3.30.200.20">
    <property type="entry name" value="Phosphorylase Kinase, domain 1"/>
    <property type="match status" value="1"/>
</dbReference>
<dbReference type="AlphaFoldDB" id="A0A0G4B4Y4"/>
<dbReference type="Gene3D" id="3.40.50.1970">
    <property type="match status" value="1"/>
</dbReference>
<dbReference type="EMBL" id="CP011213">
    <property type="protein sequence ID" value="AKM82468.1"/>
    <property type="molecule type" value="Genomic_DNA"/>
</dbReference>
<dbReference type="Gene3D" id="3.30.470.20">
    <property type="entry name" value="ATP-grasp fold, B domain"/>
    <property type="match status" value="1"/>
</dbReference>
<feature type="domain" description="PurE" evidence="8">
    <location>
        <begin position="305"/>
        <end position="431"/>
    </location>
</feature>
<dbReference type="InterPro" id="IPR050089">
    <property type="entry name" value="SAICAR_synthetase"/>
</dbReference>
<keyword evidence="4" id="KW-0547">Nucleotide-binding</keyword>
<dbReference type="UniPathway" id="UPA00074">
    <property type="reaction ID" value="UER00131"/>
</dbReference>
<dbReference type="KEGG" id="bbgw:UT28_C0001G0672"/>
<dbReference type="PANTHER" id="PTHR43599:SF3">
    <property type="entry name" value="SI:DKEY-6E2.2"/>
    <property type="match status" value="1"/>
</dbReference>
<proteinExistence type="predicted"/>
<evidence type="ECO:0000256" key="1">
    <source>
        <dbReference type="ARBA" id="ARBA00004672"/>
    </source>
</evidence>
<dbReference type="GO" id="GO:0004639">
    <property type="term" value="F:phosphoribosylaminoimidazolesuccinocarboxamide synthase activity"/>
    <property type="evidence" value="ECO:0007669"/>
    <property type="project" value="UniProtKB-EC"/>
</dbReference>
<feature type="domain" description="SAICAR synthetase/ADE2 N-terminal" evidence="9">
    <location>
        <begin position="10"/>
        <end position="138"/>
    </location>
</feature>
<dbReference type="SUPFAM" id="SSF52255">
    <property type="entry name" value="N5-CAIR mutase (phosphoribosylaminoimidazole carboxylase, PurE)"/>
    <property type="match status" value="1"/>
</dbReference>
<comment type="catalytic activity">
    <reaction evidence="7">
        <text>5-amino-1-(5-phospho-D-ribosyl)imidazole-4-carboxylate + L-aspartate + ATP = (2S)-2-[5-amino-1-(5-phospho-beta-D-ribosyl)imidazole-4-carboxamido]succinate + ADP + phosphate + 2 H(+)</text>
        <dbReference type="Rhea" id="RHEA:22628"/>
        <dbReference type="ChEBI" id="CHEBI:15378"/>
        <dbReference type="ChEBI" id="CHEBI:29991"/>
        <dbReference type="ChEBI" id="CHEBI:30616"/>
        <dbReference type="ChEBI" id="CHEBI:43474"/>
        <dbReference type="ChEBI" id="CHEBI:58443"/>
        <dbReference type="ChEBI" id="CHEBI:77657"/>
        <dbReference type="ChEBI" id="CHEBI:456216"/>
        <dbReference type="EC" id="6.3.2.6"/>
    </reaction>
</comment>
<evidence type="ECO:0000256" key="4">
    <source>
        <dbReference type="ARBA" id="ARBA00022741"/>
    </source>
</evidence>
<evidence type="ECO:0000256" key="3">
    <source>
        <dbReference type="ARBA" id="ARBA00022598"/>
    </source>
</evidence>
<dbReference type="PANTHER" id="PTHR43599">
    <property type="entry name" value="MULTIFUNCTIONAL PROTEIN ADE2"/>
    <property type="match status" value="1"/>
</dbReference>
<evidence type="ECO:0000313" key="10">
    <source>
        <dbReference type="EMBL" id="AKM82468.1"/>
    </source>
</evidence>
<evidence type="ECO:0000256" key="5">
    <source>
        <dbReference type="ARBA" id="ARBA00022755"/>
    </source>
</evidence>
<gene>
    <name evidence="10" type="ORF">UT28_C0001G0672</name>
</gene>
<dbReference type="Pfam" id="PF00731">
    <property type="entry name" value="AIRC"/>
    <property type="match status" value="1"/>
</dbReference>
<evidence type="ECO:0000256" key="6">
    <source>
        <dbReference type="ARBA" id="ARBA00022840"/>
    </source>
</evidence>
<dbReference type="GO" id="GO:0005524">
    <property type="term" value="F:ATP binding"/>
    <property type="evidence" value="ECO:0007669"/>
    <property type="project" value="UniProtKB-KW"/>
</dbReference>
<evidence type="ECO:0000256" key="7">
    <source>
        <dbReference type="ARBA" id="ARBA00048475"/>
    </source>
</evidence>
<dbReference type="SUPFAM" id="SSF56104">
    <property type="entry name" value="SAICAR synthase-like"/>
    <property type="match status" value="1"/>
</dbReference>
<reference evidence="10 11" key="1">
    <citation type="journal article" date="2015" name="Nature">
        <title>rRNA introns, odd ribosomes, and small enigmatic genomes across a large radiation of phyla.</title>
        <authorList>
            <person name="Brown C.T."/>
            <person name="Hug L.A."/>
            <person name="Thomas B.C."/>
            <person name="Sharon I."/>
            <person name="Castelle C.J."/>
            <person name="Singh A."/>
            <person name="Wilkins M.J."/>
            <person name="Williams K.H."/>
            <person name="Banfield J.F."/>
        </authorList>
    </citation>
    <scope>NUCLEOTIDE SEQUENCE [LARGE SCALE GENOMIC DNA]</scope>
</reference>
<protein>
    <recommendedName>
        <fullName evidence="2">phosphoribosylaminoimidazolesuccinocarboxamide synthase</fullName>
        <ecNumber evidence="2">6.3.2.6</ecNumber>
    </recommendedName>
</protein>
<dbReference type="InterPro" id="IPR028923">
    <property type="entry name" value="SAICAR_synt/ADE2_N"/>
</dbReference>
<dbReference type="EC" id="6.3.2.6" evidence="2"/>
<sequence>MIKYEKGEMISEGKTKQVFKVVGHPGLVIIRAKDDITAFDQAKYTKQFPGKGICSTTITCRVFELLKAAGIPVGYREQLSEREFLAEEGTMIPLEVIGRRCVAPESSCLKRTPQIDPKSIDPVIRLPRLSVEFDLKTTGGGFIDRFGDRVELGLNAERKEEDPLIEDPYSQEWQLLHSKKPAWEDGARLGSVQRDQVISDIALIDKMDDLTRRLFLVLEGMWKMLGYHILDIKVEYGFNARGELMLFDVIDADSWRLRDRKWEDFSKQSFRDGQDLDRVARKFWIVADKIQQFAIPDQTLVVWRGSDKDSWPLAPESYEDVPNLKIEMVTLSGHKQTGMCLDKLNDLQRDYPSGVILAAVGMSNGLGPVLAAHSVWPVIGMPATAKEFPEDVWSSLRTPSQTPMLVCLEKNAVNAARNLLALQNPVLYMKQQRAVEELDRCA</sequence>
<dbReference type="GO" id="GO:0006189">
    <property type="term" value="P:'de novo' IMP biosynthetic process"/>
    <property type="evidence" value="ECO:0007669"/>
    <property type="project" value="UniProtKB-UniPathway"/>
</dbReference>
<accession>A0A0G4B4Y4</accession>
<organism evidence="10 11">
    <name type="scientific">Berkelbacteria bacterium GW2011_GWE1_39_12</name>
    <dbReference type="NCBI Taxonomy" id="1618337"/>
    <lineage>
        <taxon>Bacteria</taxon>
        <taxon>Candidatus Berkelbacteria</taxon>
    </lineage>
</organism>
<comment type="pathway">
    <text evidence="1">Purine metabolism; IMP biosynthesis via de novo pathway; 5-amino-1-(5-phospho-D-ribosyl)imidazole-4-carboxamide from 5-amino-1-(5-phospho-D-ribosyl)imidazole-4-carboxylate: step 1/2.</text>
</comment>
<evidence type="ECO:0000313" key="11">
    <source>
        <dbReference type="Proteomes" id="UP000035648"/>
    </source>
</evidence>
<evidence type="ECO:0000259" key="8">
    <source>
        <dbReference type="Pfam" id="PF00731"/>
    </source>
</evidence>
<feature type="domain" description="SAICAR synthetase/ADE2 N-terminal" evidence="9">
    <location>
        <begin position="202"/>
        <end position="273"/>
    </location>
</feature>
<name>A0A0G4B4Y4_9BACT</name>
<dbReference type="InterPro" id="IPR000031">
    <property type="entry name" value="PurE_dom"/>
</dbReference>
<evidence type="ECO:0000259" key="9">
    <source>
        <dbReference type="Pfam" id="PF01259"/>
    </source>
</evidence>